<dbReference type="InterPro" id="IPR020915">
    <property type="entry name" value="UPF0311"/>
</dbReference>
<protein>
    <submittedName>
        <fullName evidence="1">Uncharacterized protein</fullName>
    </submittedName>
</protein>
<dbReference type="AlphaFoldDB" id="A0A074YZ21"/>
<sequence>MPLSLEYVFTLHVELAPPLDFGSTHTGDRRFIPIVGGRVEGPRLTGEILSGGGDWNSVRSDGVVHVLAKYAIMADDGSLINIHNEGYGRATQADMRIVFGNDPASASLKKDGAEWYTKTFPRFEVADGPHVWLAKSCFLGDLLPPDRPNHVKVKVYEVI</sequence>
<dbReference type="OrthoDB" id="2544694at2759"/>
<gene>
    <name evidence="1" type="ORF">AUEXF2481DRAFT_91673</name>
</gene>
<dbReference type="GeneID" id="25372226"/>
<dbReference type="Pfam" id="PF11578">
    <property type="entry name" value="DUF3237"/>
    <property type="match status" value="1"/>
</dbReference>
<dbReference type="HOGENOM" id="CLU_096872_4_1_1"/>
<accession>A0A074YZ21</accession>
<dbReference type="STRING" id="1043005.A0A074YZ21"/>
<dbReference type="OMA" id="TNEGYGR"/>
<dbReference type="Proteomes" id="UP000030641">
    <property type="component" value="Unassembled WGS sequence"/>
</dbReference>
<name>A0A074YZ21_AURSE</name>
<dbReference type="Gene3D" id="2.40.160.20">
    <property type="match status" value="1"/>
</dbReference>
<dbReference type="HAMAP" id="MF_00775">
    <property type="entry name" value="UPF0311"/>
    <property type="match status" value="1"/>
</dbReference>
<dbReference type="InParanoid" id="A0A074YZ21"/>
<dbReference type="RefSeq" id="XP_013340575.1">
    <property type="nucleotide sequence ID" value="XM_013485121.1"/>
</dbReference>
<organism evidence="1 2">
    <name type="scientific">Aureobasidium subglaciale (strain EXF-2481)</name>
    <name type="common">Aureobasidium pullulans var. subglaciale</name>
    <dbReference type="NCBI Taxonomy" id="1043005"/>
    <lineage>
        <taxon>Eukaryota</taxon>
        <taxon>Fungi</taxon>
        <taxon>Dikarya</taxon>
        <taxon>Ascomycota</taxon>
        <taxon>Pezizomycotina</taxon>
        <taxon>Dothideomycetes</taxon>
        <taxon>Dothideomycetidae</taxon>
        <taxon>Dothideales</taxon>
        <taxon>Saccotheciaceae</taxon>
        <taxon>Aureobasidium</taxon>
    </lineage>
</organism>
<dbReference type="PANTHER" id="PTHR37315">
    <property type="entry name" value="UPF0311 PROTEIN BLR7842"/>
    <property type="match status" value="1"/>
</dbReference>
<proteinExistence type="inferred from homology"/>
<reference evidence="1 2" key="1">
    <citation type="journal article" date="2014" name="BMC Genomics">
        <title>Genome sequencing of four Aureobasidium pullulans varieties: biotechnological potential, stress tolerance, and description of new species.</title>
        <authorList>
            <person name="Gostin Ar C."/>
            <person name="Ohm R.A."/>
            <person name="Kogej T."/>
            <person name="Sonjak S."/>
            <person name="Turk M."/>
            <person name="Zajc J."/>
            <person name="Zalar P."/>
            <person name="Grube M."/>
            <person name="Sun H."/>
            <person name="Han J."/>
            <person name="Sharma A."/>
            <person name="Chiniquy J."/>
            <person name="Ngan C.Y."/>
            <person name="Lipzen A."/>
            <person name="Barry K."/>
            <person name="Grigoriev I.V."/>
            <person name="Gunde-Cimerman N."/>
        </authorList>
    </citation>
    <scope>NUCLEOTIDE SEQUENCE [LARGE SCALE GENOMIC DNA]</scope>
    <source>
        <strain evidence="1 2">EXF-2481</strain>
    </source>
</reference>
<evidence type="ECO:0000313" key="1">
    <source>
        <dbReference type="EMBL" id="KEQ92076.1"/>
    </source>
</evidence>
<dbReference type="EMBL" id="KL584773">
    <property type="protein sequence ID" value="KEQ92076.1"/>
    <property type="molecule type" value="Genomic_DNA"/>
</dbReference>
<keyword evidence="2" id="KW-1185">Reference proteome</keyword>
<evidence type="ECO:0000313" key="2">
    <source>
        <dbReference type="Proteomes" id="UP000030641"/>
    </source>
</evidence>
<dbReference type="PANTHER" id="PTHR37315:SF1">
    <property type="entry name" value="UPF0311 PROTEIN BLR7842"/>
    <property type="match status" value="1"/>
</dbReference>